<dbReference type="AlphaFoldDB" id="E9HR44"/>
<dbReference type="Proteomes" id="UP000000305">
    <property type="component" value="Unassembled WGS sequence"/>
</dbReference>
<dbReference type="KEGG" id="dpx:DAPPUDRAFT_332853"/>
<evidence type="ECO:0000313" key="1">
    <source>
        <dbReference type="EMBL" id="EFX65789.1"/>
    </source>
</evidence>
<protein>
    <submittedName>
        <fullName evidence="1">Uncharacterized protein</fullName>
    </submittedName>
</protein>
<name>E9HR44_DAPPU</name>
<dbReference type="HOGENOM" id="CLU_2111312_0_0_1"/>
<organism evidence="1 2">
    <name type="scientific">Daphnia pulex</name>
    <name type="common">Water flea</name>
    <dbReference type="NCBI Taxonomy" id="6669"/>
    <lineage>
        <taxon>Eukaryota</taxon>
        <taxon>Metazoa</taxon>
        <taxon>Ecdysozoa</taxon>
        <taxon>Arthropoda</taxon>
        <taxon>Crustacea</taxon>
        <taxon>Branchiopoda</taxon>
        <taxon>Diplostraca</taxon>
        <taxon>Cladocera</taxon>
        <taxon>Anomopoda</taxon>
        <taxon>Daphniidae</taxon>
        <taxon>Daphnia</taxon>
    </lineage>
</organism>
<evidence type="ECO:0000313" key="2">
    <source>
        <dbReference type="Proteomes" id="UP000000305"/>
    </source>
</evidence>
<keyword evidence="2" id="KW-1185">Reference proteome</keyword>
<dbReference type="InParanoid" id="E9HR44"/>
<gene>
    <name evidence="1" type="ORF">DAPPUDRAFT_332853</name>
</gene>
<dbReference type="EMBL" id="GL732731">
    <property type="protein sequence ID" value="EFX65789.1"/>
    <property type="molecule type" value="Genomic_DNA"/>
</dbReference>
<proteinExistence type="predicted"/>
<reference evidence="1 2" key="1">
    <citation type="journal article" date="2011" name="Science">
        <title>The ecoresponsive genome of Daphnia pulex.</title>
        <authorList>
            <person name="Colbourne J.K."/>
            <person name="Pfrender M.E."/>
            <person name="Gilbert D."/>
            <person name="Thomas W.K."/>
            <person name="Tucker A."/>
            <person name="Oakley T.H."/>
            <person name="Tokishita S."/>
            <person name="Aerts A."/>
            <person name="Arnold G.J."/>
            <person name="Basu M.K."/>
            <person name="Bauer D.J."/>
            <person name="Caceres C.E."/>
            <person name="Carmel L."/>
            <person name="Casola C."/>
            <person name="Choi J.H."/>
            <person name="Detter J.C."/>
            <person name="Dong Q."/>
            <person name="Dusheyko S."/>
            <person name="Eads B.D."/>
            <person name="Frohlich T."/>
            <person name="Geiler-Samerotte K.A."/>
            <person name="Gerlach D."/>
            <person name="Hatcher P."/>
            <person name="Jogdeo S."/>
            <person name="Krijgsveld J."/>
            <person name="Kriventseva E.V."/>
            <person name="Kultz D."/>
            <person name="Laforsch C."/>
            <person name="Lindquist E."/>
            <person name="Lopez J."/>
            <person name="Manak J.R."/>
            <person name="Muller J."/>
            <person name="Pangilinan J."/>
            <person name="Patwardhan R.P."/>
            <person name="Pitluck S."/>
            <person name="Pritham E.J."/>
            <person name="Rechtsteiner A."/>
            <person name="Rho M."/>
            <person name="Rogozin I.B."/>
            <person name="Sakarya O."/>
            <person name="Salamov A."/>
            <person name="Schaack S."/>
            <person name="Shapiro H."/>
            <person name="Shiga Y."/>
            <person name="Skalitzky C."/>
            <person name="Smith Z."/>
            <person name="Souvorov A."/>
            <person name="Sung W."/>
            <person name="Tang Z."/>
            <person name="Tsuchiya D."/>
            <person name="Tu H."/>
            <person name="Vos H."/>
            <person name="Wang M."/>
            <person name="Wolf Y.I."/>
            <person name="Yamagata H."/>
            <person name="Yamada T."/>
            <person name="Ye Y."/>
            <person name="Shaw J.R."/>
            <person name="Andrews J."/>
            <person name="Crease T.J."/>
            <person name="Tang H."/>
            <person name="Lucas S.M."/>
            <person name="Robertson H.M."/>
            <person name="Bork P."/>
            <person name="Koonin E.V."/>
            <person name="Zdobnov E.M."/>
            <person name="Grigoriev I.V."/>
            <person name="Lynch M."/>
            <person name="Boore J.L."/>
        </authorList>
    </citation>
    <scope>NUCLEOTIDE SEQUENCE [LARGE SCALE GENOMIC DNA]</scope>
</reference>
<accession>E9HR44</accession>
<sequence length="115" mass="12936">MSFQKKDLQQDSLFANPLAATLESPYLSTTKKEVTYCDAYHHYVAYKTKCGASGYPSIIRLTFRFLNMKSNVLSRKSTRSLTPLFANPMAATLEGNPSLLIMDSIGETENDERML</sequence>